<dbReference type="GO" id="GO:0008168">
    <property type="term" value="F:methyltransferase activity"/>
    <property type="evidence" value="ECO:0007669"/>
    <property type="project" value="UniProtKB-KW"/>
</dbReference>
<dbReference type="RefSeq" id="WP_331931869.1">
    <property type="nucleotide sequence ID" value="NZ_JBEPLU010000002.1"/>
</dbReference>
<evidence type="ECO:0000256" key="7">
    <source>
        <dbReference type="ARBA" id="ARBA00041129"/>
    </source>
</evidence>
<dbReference type="PANTHER" id="PTHR10920:SF18">
    <property type="entry name" value="RRNA METHYLTRANSFERASE 2, MITOCHONDRIAL"/>
    <property type="match status" value="1"/>
</dbReference>
<dbReference type="EMBL" id="JBEPLU010000002">
    <property type="protein sequence ID" value="MET3527297.1"/>
    <property type="molecule type" value="Genomic_DNA"/>
</dbReference>
<dbReference type="InterPro" id="IPR050082">
    <property type="entry name" value="RNA_methyltr_RlmE"/>
</dbReference>
<comment type="catalytic activity">
    <reaction evidence="10 11">
        <text>uridine(2552) in 23S rRNA + S-adenosyl-L-methionine = 2'-O-methyluridine(2552) in 23S rRNA + S-adenosyl-L-homocysteine + H(+)</text>
        <dbReference type="Rhea" id="RHEA:42720"/>
        <dbReference type="Rhea" id="RHEA-COMP:10202"/>
        <dbReference type="Rhea" id="RHEA-COMP:10203"/>
        <dbReference type="ChEBI" id="CHEBI:15378"/>
        <dbReference type="ChEBI" id="CHEBI:57856"/>
        <dbReference type="ChEBI" id="CHEBI:59789"/>
        <dbReference type="ChEBI" id="CHEBI:65315"/>
        <dbReference type="ChEBI" id="CHEBI:74478"/>
        <dbReference type="EC" id="2.1.1.166"/>
    </reaction>
</comment>
<evidence type="ECO:0000256" key="8">
    <source>
        <dbReference type="ARBA" id="ARBA00041995"/>
    </source>
</evidence>
<dbReference type="EC" id="2.1.1.166" evidence="6 11"/>
<feature type="binding site" evidence="11">
    <location>
        <position position="92"/>
    </location>
    <ligand>
        <name>S-adenosyl-L-methionine</name>
        <dbReference type="ChEBI" id="CHEBI:59789"/>
    </ligand>
</feature>
<comment type="function">
    <text evidence="5 11">Specifically methylates the uridine in position 2552 of 23S rRNA at the 2'-O position of the ribose in the fully assembled 50S ribosomal subunit.</text>
</comment>
<dbReference type="InterPro" id="IPR002877">
    <property type="entry name" value="RNA_MeTrfase_FtsJ_dom"/>
</dbReference>
<keyword evidence="11" id="KW-0963">Cytoplasm</keyword>
<feature type="binding site" evidence="11">
    <location>
        <position position="108"/>
    </location>
    <ligand>
        <name>S-adenosyl-L-methionine</name>
        <dbReference type="ChEBI" id="CHEBI:59789"/>
    </ligand>
</feature>
<dbReference type="InterPro" id="IPR015507">
    <property type="entry name" value="rRNA-MeTfrase_E"/>
</dbReference>
<feature type="binding site" evidence="11">
    <location>
        <position position="90"/>
    </location>
    <ligand>
        <name>S-adenosyl-L-methionine</name>
        <dbReference type="ChEBI" id="CHEBI:59789"/>
    </ligand>
</feature>
<feature type="domain" description="Ribosomal RNA methyltransferase FtsJ" evidence="13">
    <location>
        <begin position="58"/>
        <end position="231"/>
    </location>
</feature>
<evidence type="ECO:0000256" key="11">
    <source>
        <dbReference type="HAMAP-Rule" id="MF_01547"/>
    </source>
</evidence>
<keyword evidence="2 11" id="KW-0489">Methyltransferase</keyword>
<feature type="region of interest" description="Disordered" evidence="12">
    <location>
        <begin position="1"/>
        <end position="34"/>
    </location>
</feature>
<comment type="caution">
    <text evidence="14">The sequence shown here is derived from an EMBL/GenBank/DDBJ whole genome shotgun (WGS) entry which is preliminary data.</text>
</comment>
<dbReference type="GO" id="GO:0032259">
    <property type="term" value="P:methylation"/>
    <property type="evidence" value="ECO:0007669"/>
    <property type="project" value="UniProtKB-KW"/>
</dbReference>
<dbReference type="PANTHER" id="PTHR10920">
    <property type="entry name" value="RIBOSOMAL RNA METHYLTRANSFERASE"/>
    <property type="match status" value="1"/>
</dbReference>
<name>A0ABV2EKS2_9CAUL</name>
<reference evidence="14 15" key="1">
    <citation type="submission" date="2024-06" db="EMBL/GenBank/DDBJ databases">
        <title>Genomic Encyclopedia of Type Strains, Phase IV (KMG-IV): sequencing the most valuable type-strain genomes for metagenomic binning, comparative biology and taxonomic classification.</title>
        <authorList>
            <person name="Goeker M."/>
        </authorList>
    </citation>
    <scope>NUCLEOTIDE SEQUENCE [LARGE SCALE GENOMIC DNA]</scope>
    <source>
        <strain evidence="14 15">DSM 17809</strain>
    </source>
</reference>
<evidence type="ECO:0000256" key="9">
    <source>
        <dbReference type="ARBA" id="ARBA00042745"/>
    </source>
</evidence>
<comment type="similarity">
    <text evidence="11">Belongs to the class I-like SAM-binding methyltransferase superfamily. RNA methyltransferase RlmE family.</text>
</comment>
<evidence type="ECO:0000259" key="13">
    <source>
        <dbReference type="Pfam" id="PF01728"/>
    </source>
</evidence>
<keyword evidence="3 11" id="KW-0808">Transferase</keyword>
<evidence type="ECO:0000256" key="6">
    <source>
        <dbReference type="ARBA" id="ARBA00038861"/>
    </source>
</evidence>
<dbReference type="Proteomes" id="UP001549110">
    <property type="component" value="Unassembled WGS sequence"/>
</dbReference>
<dbReference type="InterPro" id="IPR029063">
    <property type="entry name" value="SAM-dependent_MTases_sf"/>
</dbReference>
<evidence type="ECO:0000256" key="2">
    <source>
        <dbReference type="ARBA" id="ARBA00022603"/>
    </source>
</evidence>
<evidence type="ECO:0000256" key="12">
    <source>
        <dbReference type="SAM" id="MobiDB-lite"/>
    </source>
</evidence>
<organism evidence="14 15">
    <name type="scientific">Phenylobacterium koreense</name>
    <dbReference type="NCBI Taxonomy" id="266125"/>
    <lineage>
        <taxon>Bacteria</taxon>
        <taxon>Pseudomonadati</taxon>
        <taxon>Pseudomonadota</taxon>
        <taxon>Alphaproteobacteria</taxon>
        <taxon>Caulobacterales</taxon>
        <taxon>Caulobacteraceae</taxon>
        <taxon>Phenylobacterium</taxon>
    </lineage>
</organism>
<evidence type="ECO:0000256" key="1">
    <source>
        <dbReference type="ARBA" id="ARBA00022552"/>
    </source>
</evidence>
<feature type="active site" description="Proton acceptor" evidence="11">
    <location>
        <position position="188"/>
    </location>
</feature>
<feature type="binding site" evidence="11">
    <location>
        <position position="148"/>
    </location>
    <ligand>
        <name>S-adenosyl-L-methionine</name>
        <dbReference type="ChEBI" id="CHEBI:59789"/>
    </ligand>
</feature>
<comment type="subcellular location">
    <subcellularLocation>
        <location evidence="11">Cytoplasm</location>
    </subcellularLocation>
</comment>
<keyword evidence="15" id="KW-1185">Reference proteome</keyword>
<dbReference type="Pfam" id="PF01728">
    <property type="entry name" value="FtsJ"/>
    <property type="match status" value="1"/>
</dbReference>
<dbReference type="HAMAP" id="MF_01547">
    <property type="entry name" value="RNA_methyltr_E"/>
    <property type="match status" value="1"/>
</dbReference>
<evidence type="ECO:0000313" key="15">
    <source>
        <dbReference type="Proteomes" id="UP001549110"/>
    </source>
</evidence>
<evidence type="ECO:0000313" key="14">
    <source>
        <dbReference type="EMBL" id="MET3527297.1"/>
    </source>
</evidence>
<dbReference type="SUPFAM" id="SSF53335">
    <property type="entry name" value="S-adenosyl-L-methionine-dependent methyltransferases"/>
    <property type="match status" value="1"/>
</dbReference>
<gene>
    <name evidence="11" type="primary">rlmE</name>
    <name evidence="11" type="synonym">ftsJ</name>
    <name evidence="11" type="synonym">rrmJ</name>
    <name evidence="14" type="ORF">ABID41_002415</name>
</gene>
<keyword evidence="4 11" id="KW-0949">S-adenosyl-L-methionine</keyword>
<proteinExistence type="inferred from homology"/>
<evidence type="ECO:0000256" key="5">
    <source>
        <dbReference type="ARBA" id="ARBA00037569"/>
    </source>
</evidence>
<dbReference type="Gene3D" id="3.40.50.150">
    <property type="entry name" value="Vaccinia Virus protein VP39"/>
    <property type="match status" value="1"/>
</dbReference>
<accession>A0ABV2EKS2</accession>
<sequence length="233" mass="25283">MSEPPRKRMVRPPTGGLEEGRGKPARLRTAKDRTASSQAWLERQINDPFAAKARAHGYRSRAAYKLTEIDDRLRLLKPGARVVDLGLAPGGWTQVAIERGVKDIVGVDLLPVDPLPPAHILQMDFTDPACGPKLIELLGGRPDVVLSDMAPNTVGHKRTDHLRIMGLIEAAADFAIEVLKPGGAFVAKAFQGGETSEVIAQLKRHFTDVKNLKPKASRADSSELYLVATGFKG</sequence>
<dbReference type="PIRSF" id="PIRSF005461">
    <property type="entry name" value="23S_rRNA_mtase"/>
    <property type="match status" value="1"/>
</dbReference>
<evidence type="ECO:0000256" key="10">
    <source>
        <dbReference type="ARBA" id="ARBA00048970"/>
    </source>
</evidence>
<feature type="binding site" evidence="11">
    <location>
        <position position="124"/>
    </location>
    <ligand>
        <name>S-adenosyl-L-methionine</name>
        <dbReference type="ChEBI" id="CHEBI:59789"/>
    </ligand>
</feature>
<evidence type="ECO:0000256" key="3">
    <source>
        <dbReference type="ARBA" id="ARBA00022679"/>
    </source>
</evidence>
<keyword evidence="1 11" id="KW-0698">rRNA processing</keyword>
<protein>
    <recommendedName>
        <fullName evidence="7 11">Ribosomal RNA large subunit methyltransferase E</fullName>
        <ecNumber evidence="6 11">2.1.1.166</ecNumber>
    </recommendedName>
    <alternativeName>
        <fullName evidence="9 11">23S rRNA Um2552 methyltransferase</fullName>
    </alternativeName>
    <alternativeName>
        <fullName evidence="8 11">rRNA (uridine-2'-O-)-methyltransferase</fullName>
    </alternativeName>
</protein>
<evidence type="ECO:0000256" key="4">
    <source>
        <dbReference type="ARBA" id="ARBA00022691"/>
    </source>
</evidence>